<name>A0ABD3P8U5_9STRA</name>
<reference evidence="1 2" key="1">
    <citation type="journal article" date="2020" name="G3 (Bethesda)">
        <title>Improved Reference Genome for Cyclotella cryptica CCMP332, a Model for Cell Wall Morphogenesis, Salinity Adaptation, and Lipid Production in Diatoms (Bacillariophyta).</title>
        <authorList>
            <person name="Roberts W.R."/>
            <person name="Downey K.M."/>
            <person name="Ruck E.C."/>
            <person name="Traller J.C."/>
            <person name="Alverson A.J."/>
        </authorList>
    </citation>
    <scope>NUCLEOTIDE SEQUENCE [LARGE SCALE GENOMIC DNA]</scope>
    <source>
        <strain evidence="1 2">CCMP332</strain>
    </source>
</reference>
<dbReference type="InterPro" id="IPR029058">
    <property type="entry name" value="AB_hydrolase_fold"/>
</dbReference>
<dbReference type="Proteomes" id="UP001516023">
    <property type="component" value="Unassembled WGS sequence"/>
</dbReference>
<dbReference type="Gene3D" id="3.40.50.1820">
    <property type="entry name" value="alpha/beta hydrolase"/>
    <property type="match status" value="1"/>
</dbReference>
<sequence length="174" mass="18857">MVHLWMDETISLLLDDCFGSEIAWPLVVLLHGAGTNQHSALYEFTQSGSPSSLAGDHTQLPPFLLANNQAPAYLAENFVVVAPYVGKGKRESLSLFGFSEGATLAVELATTRTFHALILASYGFTGTLPTMAIERLQGMPVRVFHSIGDDVYSVKCSNKLVESLLSYQSGMDEV</sequence>
<dbReference type="AlphaFoldDB" id="A0ABD3P8U5"/>
<organism evidence="1 2">
    <name type="scientific">Cyclotella cryptica</name>
    <dbReference type="NCBI Taxonomy" id="29204"/>
    <lineage>
        <taxon>Eukaryota</taxon>
        <taxon>Sar</taxon>
        <taxon>Stramenopiles</taxon>
        <taxon>Ochrophyta</taxon>
        <taxon>Bacillariophyta</taxon>
        <taxon>Coscinodiscophyceae</taxon>
        <taxon>Thalassiosirophycidae</taxon>
        <taxon>Stephanodiscales</taxon>
        <taxon>Stephanodiscaceae</taxon>
        <taxon>Cyclotella</taxon>
    </lineage>
</organism>
<protein>
    <recommendedName>
        <fullName evidence="3">Phospholipase/carboxylesterase/thioesterase domain-containing protein</fullName>
    </recommendedName>
</protein>
<comment type="caution">
    <text evidence="1">The sequence shown here is derived from an EMBL/GenBank/DDBJ whole genome shotgun (WGS) entry which is preliminary data.</text>
</comment>
<gene>
    <name evidence="1" type="ORF">HJC23_004860</name>
</gene>
<evidence type="ECO:0000313" key="2">
    <source>
        <dbReference type="Proteomes" id="UP001516023"/>
    </source>
</evidence>
<dbReference type="SUPFAM" id="SSF53474">
    <property type="entry name" value="alpha/beta-Hydrolases"/>
    <property type="match status" value="1"/>
</dbReference>
<evidence type="ECO:0008006" key="3">
    <source>
        <dbReference type="Google" id="ProtNLM"/>
    </source>
</evidence>
<evidence type="ECO:0000313" key="1">
    <source>
        <dbReference type="EMBL" id="KAL3783741.1"/>
    </source>
</evidence>
<keyword evidence="2" id="KW-1185">Reference proteome</keyword>
<proteinExistence type="predicted"/>
<accession>A0ABD3P8U5</accession>
<dbReference type="EMBL" id="JABMIG020000252">
    <property type="protein sequence ID" value="KAL3783741.1"/>
    <property type="molecule type" value="Genomic_DNA"/>
</dbReference>